<reference evidence="1" key="2">
    <citation type="journal article" date="2024" name="Plant">
        <title>Genomic evolution and insights into agronomic trait innovations of Sesamum species.</title>
        <authorList>
            <person name="Miao H."/>
            <person name="Wang L."/>
            <person name="Qu L."/>
            <person name="Liu H."/>
            <person name="Sun Y."/>
            <person name="Le M."/>
            <person name="Wang Q."/>
            <person name="Wei S."/>
            <person name="Zheng Y."/>
            <person name="Lin W."/>
            <person name="Duan Y."/>
            <person name="Cao H."/>
            <person name="Xiong S."/>
            <person name="Wang X."/>
            <person name="Wei L."/>
            <person name="Li C."/>
            <person name="Ma Q."/>
            <person name="Ju M."/>
            <person name="Zhao R."/>
            <person name="Li G."/>
            <person name="Mu C."/>
            <person name="Tian Q."/>
            <person name="Mei H."/>
            <person name="Zhang T."/>
            <person name="Gao T."/>
            <person name="Zhang H."/>
        </authorList>
    </citation>
    <scope>NUCLEOTIDE SEQUENCE</scope>
    <source>
        <strain evidence="1">G01</strain>
    </source>
</reference>
<evidence type="ECO:0000313" key="1">
    <source>
        <dbReference type="EMBL" id="KAL0380528.1"/>
    </source>
</evidence>
<accession>A0AAW2RL07</accession>
<dbReference type="AlphaFoldDB" id="A0AAW2RL07"/>
<organism evidence="1">
    <name type="scientific">Sesamum angustifolium</name>
    <dbReference type="NCBI Taxonomy" id="2727405"/>
    <lineage>
        <taxon>Eukaryota</taxon>
        <taxon>Viridiplantae</taxon>
        <taxon>Streptophyta</taxon>
        <taxon>Embryophyta</taxon>
        <taxon>Tracheophyta</taxon>
        <taxon>Spermatophyta</taxon>
        <taxon>Magnoliopsida</taxon>
        <taxon>eudicotyledons</taxon>
        <taxon>Gunneridae</taxon>
        <taxon>Pentapetalae</taxon>
        <taxon>asterids</taxon>
        <taxon>lamiids</taxon>
        <taxon>Lamiales</taxon>
        <taxon>Pedaliaceae</taxon>
        <taxon>Sesamum</taxon>
    </lineage>
</organism>
<name>A0AAW2RL07_9LAMI</name>
<protein>
    <submittedName>
        <fullName evidence="1">Uncharacterized protein</fullName>
    </submittedName>
</protein>
<proteinExistence type="predicted"/>
<sequence>MPLCQLLVRSRRQVRGDQLEDGALEIEPGGIRPPHPLLEGNGALDMLSCDGPATLW</sequence>
<gene>
    <name evidence="1" type="ORF">Sangu_0117100</name>
</gene>
<reference evidence="1" key="1">
    <citation type="submission" date="2020-06" db="EMBL/GenBank/DDBJ databases">
        <authorList>
            <person name="Li T."/>
            <person name="Hu X."/>
            <person name="Zhang T."/>
            <person name="Song X."/>
            <person name="Zhang H."/>
            <person name="Dai N."/>
            <person name="Sheng W."/>
            <person name="Hou X."/>
            <person name="Wei L."/>
        </authorList>
    </citation>
    <scope>NUCLEOTIDE SEQUENCE</scope>
    <source>
        <strain evidence="1">G01</strain>
        <tissue evidence="1">Leaf</tissue>
    </source>
</reference>
<dbReference type="EMBL" id="JACGWK010000001">
    <property type="protein sequence ID" value="KAL0380528.1"/>
    <property type="molecule type" value="Genomic_DNA"/>
</dbReference>
<comment type="caution">
    <text evidence="1">The sequence shown here is derived from an EMBL/GenBank/DDBJ whole genome shotgun (WGS) entry which is preliminary data.</text>
</comment>